<keyword evidence="3" id="KW-0677">Repeat</keyword>
<dbReference type="Proteomes" id="UP000274756">
    <property type="component" value="Unassembled WGS sequence"/>
</dbReference>
<evidence type="ECO:0000313" key="5">
    <source>
        <dbReference type="EMBL" id="VDN55001.1"/>
    </source>
</evidence>
<organism evidence="6 8">
    <name type="scientific">Dracunculus medinensis</name>
    <name type="common">Guinea worm</name>
    <dbReference type="NCBI Taxonomy" id="318479"/>
    <lineage>
        <taxon>Eukaryota</taxon>
        <taxon>Metazoa</taxon>
        <taxon>Ecdysozoa</taxon>
        <taxon>Nematoda</taxon>
        <taxon>Chromadorea</taxon>
        <taxon>Rhabditida</taxon>
        <taxon>Spirurina</taxon>
        <taxon>Dracunculoidea</taxon>
        <taxon>Dracunculidae</taxon>
        <taxon>Dracunculus</taxon>
    </lineage>
</organism>
<dbReference type="WBParaSite" id="DME_0000061401-mRNA-1">
    <property type="protein sequence ID" value="DME_0000061401-mRNA-1"/>
    <property type="gene ID" value="DME_0000061401"/>
</dbReference>
<dbReference type="InterPro" id="IPR055071">
    <property type="entry name" value="RA_PHLPP-like"/>
</dbReference>
<name>A0A0N4U1V2_DRAME</name>
<accession>A0A0N4U1V2</accession>
<gene>
    <name evidence="5" type="ORF">DME_LOCUS4974</name>
</gene>
<evidence type="ECO:0000259" key="4">
    <source>
        <dbReference type="Pfam" id="PF23010"/>
    </source>
</evidence>
<dbReference type="PANTHER" id="PTHR48051:SF54">
    <property type="entry name" value="LEUCINE-RICH REPEAT-CONTAINING PROTEIN"/>
    <property type="match status" value="1"/>
</dbReference>
<dbReference type="PANTHER" id="PTHR48051">
    <property type="match status" value="1"/>
</dbReference>
<evidence type="ECO:0000313" key="8">
    <source>
        <dbReference type="WBParaSite" id="DME_0000061401-mRNA-1"/>
    </source>
</evidence>
<dbReference type="PROSITE" id="PS51450">
    <property type="entry name" value="LRR"/>
    <property type="match status" value="4"/>
</dbReference>
<dbReference type="EMBL" id="UYYG01001151">
    <property type="protein sequence ID" value="VDN55001.1"/>
    <property type="molecule type" value="Genomic_DNA"/>
</dbReference>
<keyword evidence="1" id="KW-0433">Leucine-rich repeat</keyword>
<evidence type="ECO:0000256" key="2">
    <source>
        <dbReference type="ARBA" id="ARBA00022723"/>
    </source>
</evidence>
<protein>
    <submittedName>
        <fullName evidence="8">PPM-type phosphatase domain-containing protein</fullName>
    </submittedName>
</protein>
<reference evidence="8" key="1">
    <citation type="submission" date="2016-04" db="UniProtKB">
        <authorList>
            <consortium name="WormBaseParasite"/>
        </authorList>
    </citation>
    <scope>IDENTIFICATION</scope>
</reference>
<proteinExistence type="predicted"/>
<dbReference type="OrthoDB" id="1394818at2759"/>
<dbReference type="SMART" id="SM00364">
    <property type="entry name" value="LRR_BAC"/>
    <property type="match status" value="9"/>
</dbReference>
<dbReference type="InterPro" id="IPR032675">
    <property type="entry name" value="LRR_dom_sf"/>
</dbReference>
<evidence type="ECO:0000313" key="6">
    <source>
        <dbReference type="Proteomes" id="UP000038040"/>
    </source>
</evidence>
<dbReference type="Proteomes" id="UP000038040">
    <property type="component" value="Unplaced"/>
</dbReference>
<dbReference type="InterPro" id="IPR003591">
    <property type="entry name" value="Leu-rich_rpt_typical-subtyp"/>
</dbReference>
<dbReference type="InterPro" id="IPR001611">
    <property type="entry name" value="Leu-rich_rpt"/>
</dbReference>
<dbReference type="Pfam" id="PF13855">
    <property type="entry name" value="LRR_8"/>
    <property type="match status" value="2"/>
</dbReference>
<dbReference type="GO" id="GO:0005737">
    <property type="term" value="C:cytoplasm"/>
    <property type="evidence" value="ECO:0007669"/>
    <property type="project" value="TreeGrafter"/>
</dbReference>
<dbReference type="Gene3D" id="3.80.10.10">
    <property type="entry name" value="Ribonuclease Inhibitor"/>
    <property type="match status" value="3"/>
</dbReference>
<dbReference type="Pfam" id="PF23010">
    <property type="entry name" value="RA_3"/>
    <property type="match status" value="1"/>
</dbReference>
<sequence length="829" mass="94210">MLIAKVNSNTGESKFGDIPTVQRKSARLERLTSKKKRDWLEQSPTNGFIRLYAPNASRSIIYPVTIETTVEDICSILAFENIYLQIGGLHIKRLLSGTKPLQVQNEILMKIGYDDINSCMEIGDAFLSVGRNKRRPEHATRANTSNEILITKCFVRKGRLLHKWNKHQCILYNGTIRIEYEGEDDEMILLSRYRAEIAECSKGKYLRLSENTHVYCFLFDEIGEMNLWLTRIVQTQISPTCDLSDRGILFLPDQLFSVGADRPIVSLNLRPPLIGWLDDIHRLNALRSLNIADNALYSFPLAITRVRTLTELNICGNRIASLPPEIGNLINLTSLNVGNNWLTSLPDELKRCVNLSLIDLSFNRFLHIPEVIFAFKKLPSIELAGNEIQSSVLHSLASVQAKKLNLRRNLLTRSIRLTSFIFNFLTEIDLRDNRHLYEIDLSNLSTIQLLNTLFISAHFDTVRQCIAKGTKLRLFKLMVVIYDTFMLTTTVTLTHIVIMPIPVNMVVFSAANNKQTALPDWLTDLPCIETICVHHNFLKQLPHRIFTNVSKLKNLIANDNEIETLPESVENCCLEVLSLQNNRIKHLPRNLFKCAQKIRNLNVSYNHLSTLPESNSLSDLNRLQQFRAACNNLDESVVSTVVSFRRLRVLDLSYNNLKFFDDSCLNRLTALEEVNLSSNRLSSISVAFCTLPNLQILRLHSNEISMIPDFSRSPSLVLLDIANNELKDLNPELCLAKSLKYLDLTCNLSLRVDTNTIRPKRRARSVSVVDVGSESNYDSFHFGFAETPGQKNKLCIRQIRPKYPEQVIFGIIDGGSNEQISALVINGLS</sequence>
<dbReference type="InterPro" id="IPR050216">
    <property type="entry name" value="LRR_domain-containing"/>
</dbReference>
<dbReference type="SMART" id="SM00369">
    <property type="entry name" value="LRR_TYP"/>
    <property type="match status" value="10"/>
</dbReference>
<dbReference type="AlphaFoldDB" id="A0A0N4U1V2"/>
<evidence type="ECO:0000256" key="1">
    <source>
        <dbReference type="ARBA" id="ARBA00022614"/>
    </source>
</evidence>
<feature type="domain" description="PHLPP-like RA" evidence="4">
    <location>
        <begin position="49"/>
        <end position="127"/>
    </location>
</feature>
<keyword evidence="2" id="KW-0479">Metal-binding</keyword>
<dbReference type="SUPFAM" id="SSF52058">
    <property type="entry name" value="L domain-like"/>
    <property type="match status" value="2"/>
</dbReference>
<evidence type="ECO:0000256" key="3">
    <source>
        <dbReference type="ARBA" id="ARBA00022737"/>
    </source>
</evidence>
<dbReference type="GO" id="GO:0046872">
    <property type="term" value="F:metal ion binding"/>
    <property type="evidence" value="ECO:0007669"/>
    <property type="project" value="UniProtKB-KW"/>
</dbReference>
<keyword evidence="7" id="KW-1185">Reference proteome</keyword>
<dbReference type="STRING" id="318479.A0A0N4U1V2"/>
<evidence type="ECO:0000313" key="7">
    <source>
        <dbReference type="Proteomes" id="UP000274756"/>
    </source>
</evidence>
<reference evidence="5 7" key="2">
    <citation type="submission" date="2018-11" db="EMBL/GenBank/DDBJ databases">
        <authorList>
            <consortium name="Pathogen Informatics"/>
        </authorList>
    </citation>
    <scope>NUCLEOTIDE SEQUENCE [LARGE SCALE GENOMIC DNA]</scope>
</reference>